<dbReference type="PANTHER" id="PTHR42941:SF1">
    <property type="entry name" value="SLL1037 PROTEIN"/>
    <property type="match status" value="1"/>
</dbReference>
<reference evidence="2" key="1">
    <citation type="submission" date="2021-07" db="EMBL/GenBank/DDBJ databases">
        <title>Roseobacter insulae sp. nov., isolated from a tidal flat.</title>
        <authorList>
            <person name="Park S."/>
            <person name="Yoon J.-H."/>
        </authorList>
    </citation>
    <scope>NUCLEOTIDE SEQUENCE</scope>
    <source>
        <strain evidence="2">YSTF-M11</strain>
    </source>
</reference>
<feature type="chain" id="PRO_5040848283" evidence="1">
    <location>
        <begin position="23"/>
        <end position="310"/>
    </location>
</feature>
<accession>A0A9X1FRP8</accession>
<dbReference type="Proteomes" id="UP001138661">
    <property type="component" value="Unassembled WGS sequence"/>
</dbReference>
<keyword evidence="1" id="KW-0732">Signal</keyword>
<sequence>MSKFIGYVLCIGLLAGAATVSAETLKVVTGSQGGQWYPLGGALKAVVEERNPELRLQVLPGGGVSNVIAIDQGKADIGITFNVSTVDGMAGADPFPEATQDVCHLATLFPSFYQLVTISGSGIGDLGDVGNASLTTSKRGSTTEGINRQLLGVLGLDYDDLNGTSFTSFTDSVSLMKDGNADLFIVGTSVPTAAVMDLASSRSVSLLPMTGDIMARMREINAGYIEGVIPAGTYPGHDTDVPAIEFATQIIVRCSLENDIVAALANALHEGVEDLVSVNAGMRGLGPVEFSRDVGVPLHPAAAKYWAEAQ</sequence>
<name>A0A9X1FRP8_9RHOB</name>
<evidence type="ECO:0000313" key="3">
    <source>
        <dbReference type="Proteomes" id="UP001138661"/>
    </source>
</evidence>
<organism evidence="2 3">
    <name type="scientific">Roseobacter insulae</name>
    <dbReference type="NCBI Taxonomy" id="2859783"/>
    <lineage>
        <taxon>Bacteria</taxon>
        <taxon>Pseudomonadati</taxon>
        <taxon>Pseudomonadota</taxon>
        <taxon>Alphaproteobacteria</taxon>
        <taxon>Rhodobacterales</taxon>
        <taxon>Roseobacteraceae</taxon>
        <taxon>Roseobacter</taxon>
    </lineage>
</organism>
<dbReference type="NCBIfam" id="TIGR02122">
    <property type="entry name" value="TRAP_TAXI"/>
    <property type="match status" value="1"/>
</dbReference>
<dbReference type="PANTHER" id="PTHR42941">
    <property type="entry name" value="SLL1037 PROTEIN"/>
    <property type="match status" value="1"/>
</dbReference>
<evidence type="ECO:0000256" key="1">
    <source>
        <dbReference type="SAM" id="SignalP"/>
    </source>
</evidence>
<keyword evidence="3" id="KW-1185">Reference proteome</keyword>
<dbReference type="RefSeq" id="WP_219497931.1">
    <property type="nucleotide sequence ID" value="NZ_JAHXDN010000001.1"/>
</dbReference>
<feature type="signal peptide" evidence="1">
    <location>
        <begin position="1"/>
        <end position="22"/>
    </location>
</feature>
<dbReference type="Pfam" id="PF16868">
    <property type="entry name" value="NMT1_3"/>
    <property type="match status" value="1"/>
</dbReference>
<protein>
    <submittedName>
        <fullName evidence="2">TAXI family TRAP transporter solute-binding subunit</fullName>
    </submittedName>
</protein>
<dbReference type="InterPro" id="IPR011852">
    <property type="entry name" value="TRAP_TAXI"/>
</dbReference>
<comment type="caution">
    <text evidence="2">The sequence shown here is derived from an EMBL/GenBank/DDBJ whole genome shotgun (WGS) entry which is preliminary data.</text>
</comment>
<dbReference type="AlphaFoldDB" id="A0A9X1FRP8"/>
<gene>
    <name evidence="2" type="ORF">KX928_00995</name>
</gene>
<dbReference type="EMBL" id="JAHXDN010000001">
    <property type="protein sequence ID" value="MBW4706357.1"/>
    <property type="molecule type" value="Genomic_DNA"/>
</dbReference>
<evidence type="ECO:0000313" key="2">
    <source>
        <dbReference type="EMBL" id="MBW4706357.1"/>
    </source>
</evidence>
<proteinExistence type="predicted"/>